<organism evidence="4 5">
    <name type="scientific">Aestuariibaculum sediminum</name>
    <dbReference type="NCBI Taxonomy" id="2770637"/>
    <lineage>
        <taxon>Bacteria</taxon>
        <taxon>Pseudomonadati</taxon>
        <taxon>Bacteroidota</taxon>
        <taxon>Flavobacteriia</taxon>
        <taxon>Flavobacteriales</taxon>
        <taxon>Flavobacteriaceae</taxon>
    </lineage>
</organism>
<keyword evidence="3" id="KW-0732">Signal</keyword>
<dbReference type="EMBL" id="JACVXB010000001">
    <property type="protein sequence ID" value="MBD0830839.1"/>
    <property type="molecule type" value="Genomic_DNA"/>
</dbReference>
<evidence type="ECO:0000256" key="2">
    <source>
        <dbReference type="ARBA" id="ARBA00022801"/>
    </source>
</evidence>
<dbReference type="Proteomes" id="UP000600588">
    <property type="component" value="Unassembled WGS sequence"/>
</dbReference>
<feature type="chain" id="PRO_5035177666" evidence="3">
    <location>
        <begin position="27"/>
        <end position="256"/>
    </location>
</feature>
<dbReference type="InterPro" id="IPR037459">
    <property type="entry name" value="RhgT-like"/>
</dbReference>
<comment type="similarity">
    <text evidence="1">Belongs to the 'GDSL' lipolytic enzyme family.</text>
</comment>
<keyword evidence="5" id="KW-1185">Reference proteome</keyword>
<evidence type="ECO:0000256" key="1">
    <source>
        <dbReference type="ARBA" id="ARBA00008668"/>
    </source>
</evidence>
<dbReference type="InterPro" id="IPR001087">
    <property type="entry name" value="GDSL"/>
</dbReference>
<dbReference type="InterPro" id="IPR036514">
    <property type="entry name" value="SGNH_hydro_sf"/>
</dbReference>
<reference evidence="4 5" key="1">
    <citation type="submission" date="2020-09" db="EMBL/GenBank/DDBJ databases">
        <title>TT11 complete genome.</title>
        <authorList>
            <person name="Wu Z."/>
        </authorList>
    </citation>
    <scope>NUCLEOTIDE SEQUENCE [LARGE SCALE GENOMIC DNA]</scope>
    <source>
        <strain evidence="4 5">TT11</strain>
    </source>
</reference>
<dbReference type="PANTHER" id="PTHR43695:SF1">
    <property type="entry name" value="RHAMNOGALACTURONAN ACETYLESTERASE"/>
    <property type="match status" value="1"/>
</dbReference>
<evidence type="ECO:0000313" key="4">
    <source>
        <dbReference type="EMBL" id="MBD0830839.1"/>
    </source>
</evidence>
<feature type="signal peptide" evidence="3">
    <location>
        <begin position="1"/>
        <end position="26"/>
    </location>
</feature>
<sequence>MKTNKLITKTKALTILFFTFNLIINAQNKPTTIYLVGDSTMCLYDENRFPQMGWGMPFEYFFEKTVQIKNHAKGGRSSRSFIKENRWQPILDSLQAGDYVFIQFGHNDAQNSKDHPDRKTTPDQYKQYITKYINEARLKYAIPVLISPVTRWIFNSEGEALECHEPYLNALKEVSETLNIPMIDLDTKSRELLNKMGPECSRYLYMYFKPKEYFRFPKGNPDNTHFTGFGARKMAELVLQGIMEQELELANHIIKP</sequence>
<evidence type="ECO:0000256" key="3">
    <source>
        <dbReference type="SAM" id="SignalP"/>
    </source>
</evidence>
<dbReference type="SUPFAM" id="SSF52266">
    <property type="entry name" value="SGNH hydrolase"/>
    <property type="match status" value="1"/>
</dbReference>
<dbReference type="AlphaFoldDB" id="A0A8J6Q178"/>
<dbReference type="RefSeq" id="WP_188228624.1">
    <property type="nucleotide sequence ID" value="NZ_JACVXB010000001.1"/>
</dbReference>
<name>A0A8J6Q178_9FLAO</name>
<dbReference type="CDD" id="cd01821">
    <property type="entry name" value="Rhamnogalacturan_acetylesterase_like"/>
    <property type="match status" value="1"/>
</dbReference>
<keyword evidence="2" id="KW-0378">Hydrolase</keyword>
<dbReference type="GO" id="GO:0016788">
    <property type="term" value="F:hydrolase activity, acting on ester bonds"/>
    <property type="evidence" value="ECO:0007669"/>
    <property type="project" value="InterPro"/>
</dbReference>
<accession>A0A8J6Q178</accession>
<comment type="caution">
    <text evidence="4">The sequence shown here is derived from an EMBL/GenBank/DDBJ whole genome shotgun (WGS) entry which is preliminary data.</text>
</comment>
<evidence type="ECO:0000313" key="5">
    <source>
        <dbReference type="Proteomes" id="UP000600588"/>
    </source>
</evidence>
<proteinExistence type="inferred from homology"/>
<gene>
    <name evidence="4" type="ORF">ICJ83_01710</name>
</gene>
<dbReference type="Gene3D" id="3.40.50.1110">
    <property type="entry name" value="SGNH hydrolase"/>
    <property type="match status" value="1"/>
</dbReference>
<dbReference type="Pfam" id="PF00657">
    <property type="entry name" value="Lipase_GDSL"/>
    <property type="match status" value="1"/>
</dbReference>
<dbReference type="PANTHER" id="PTHR43695">
    <property type="entry name" value="PUTATIVE (AFU_ORTHOLOGUE AFUA_2G17250)-RELATED"/>
    <property type="match status" value="1"/>
</dbReference>
<protein>
    <submittedName>
        <fullName evidence="4">Rhamnogalacturonan acetylesterase</fullName>
    </submittedName>
</protein>